<evidence type="ECO:0000259" key="7">
    <source>
        <dbReference type="PROSITE" id="PS51085"/>
    </source>
</evidence>
<dbReference type="InterPro" id="IPR001041">
    <property type="entry name" value="2Fe-2S_ferredoxin-type"/>
</dbReference>
<dbReference type="SUPFAM" id="SSF54292">
    <property type="entry name" value="2Fe-2S ferredoxin-like"/>
    <property type="match status" value="1"/>
</dbReference>
<keyword evidence="9" id="KW-1185">Reference proteome</keyword>
<dbReference type="InterPro" id="IPR001055">
    <property type="entry name" value="Adrenodoxin-like"/>
</dbReference>
<proteinExistence type="inferred from homology"/>
<dbReference type="Gene3D" id="3.10.20.30">
    <property type="match status" value="1"/>
</dbReference>
<dbReference type="GO" id="GO:0051537">
    <property type="term" value="F:2 iron, 2 sulfur cluster binding"/>
    <property type="evidence" value="ECO:0007669"/>
    <property type="project" value="UniProtKB-KW"/>
</dbReference>
<evidence type="ECO:0000313" key="9">
    <source>
        <dbReference type="Proteomes" id="UP000199392"/>
    </source>
</evidence>
<keyword evidence="2" id="KW-0001">2Fe-2S</keyword>
<keyword evidence="3" id="KW-0479">Metal-binding</keyword>
<dbReference type="CDD" id="cd00207">
    <property type="entry name" value="fer2"/>
    <property type="match status" value="1"/>
</dbReference>
<dbReference type="InterPro" id="IPR012675">
    <property type="entry name" value="Beta-grasp_dom_sf"/>
</dbReference>
<dbReference type="PRINTS" id="PR00355">
    <property type="entry name" value="ADRENODOXIN"/>
</dbReference>
<organism evidence="8 9">
    <name type="scientific">Alloyangia pacifica</name>
    <dbReference type="NCBI Taxonomy" id="311180"/>
    <lineage>
        <taxon>Bacteria</taxon>
        <taxon>Pseudomonadati</taxon>
        <taxon>Pseudomonadota</taxon>
        <taxon>Alphaproteobacteria</taxon>
        <taxon>Rhodobacterales</taxon>
        <taxon>Roseobacteraceae</taxon>
        <taxon>Alloyangia</taxon>
    </lineage>
</organism>
<gene>
    <name evidence="8" type="ORF">SAMN04488050_12024</name>
</gene>
<dbReference type="PANTHER" id="PTHR23426">
    <property type="entry name" value="FERREDOXIN/ADRENODOXIN"/>
    <property type="match status" value="1"/>
</dbReference>
<evidence type="ECO:0000256" key="5">
    <source>
        <dbReference type="ARBA" id="ARBA00023014"/>
    </source>
</evidence>
<evidence type="ECO:0000256" key="1">
    <source>
        <dbReference type="ARBA" id="ARBA00010914"/>
    </source>
</evidence>
<keyword evidence="4" id="KW-0408">Iron</keyword>
<comment type="cofactor">
    <cofactor evidence="6">
        <name>[2Fe-2S] cluster</name>
        <dbReference type="ChEBI" id="CHEBI:190135"/>
    </cofactor>
</comment>
<evidence type="ECO:0000256" key="3">
    <source>
        <dbReference type="ARBA" id="ARBA00022723"/>
    </source>
</evidence>
<keyword evidence="5" id="KW-0411">Iron-sulfur</keyword>
<evidence type="ECO:0000256" key="2">
    <source>
        <dbReference type="ARBA" id="ARBA00022714"/>
    </source>
</evidence>
<feature type="domain" description="2Fe-2S ferredoxin-type" evidence="7">
    <location>
        <begin position="2"/>
        <end position="106"/>
    </location>
</feature>
<comment type="similarity">
    <text evidence="1">Belongs to the adrenodoxin/putidaredoxin family.</text>
</comment>
<evidence type="ECO:0000313" key="8">
    <source>
        <dbReference type="EMBL" id="SFT24854.1"/>
    </source>
</evidence>
<dbReference type="AlphaFoldDB" id="A0A1I6WH05"/>
<evidence type="ECO:0000256" key="6">
    <source>
        <dbReference type="ARBA" id="ARBA00034078"/>
    </source>
</evidence>
<reference evidence="9" key="1">
    <citation type="submission" date="2016-10" db="EMBL/GenBank/DDBJ databases">
        <authorList>
            <person name="Varghese N."/>
            <person name="Submissions S."/>
        </authorList>
    </citation>
    <scope>NUCLEOTIDE SEQUENCE [LARGE SCALE GENOMIC DNA]</scope>
    <source>
        <strain evidence="9">DSM 26894</strain>
    </source>
</reference>
<dbReference type="OrthoDB" id="9799640at2"/>
<dbReference type="GO" id="GO:0009055">
    <property type="term" value="F:electron transfer activity"/>
    <property type="evidence" value="ECO:0007669"/>
    <property type="project" value="TreeGrafter"/>
</dbReference>
<evidence type="ECO:0000256" key="4">
    <source>
        <dbReference type="ARBA" id="ARBA00023004"/>
    </source>
</evidence>
<dbReference type="STRING" id="311180.SAMN04488050_12024"/>
<sequence>MPNVTFIADDGTETVLDVAVGTSIMEAAVMSNVDGIMGECGGSINCATCHVYVQNAGGFGLPDVGEVENEMLDATAAERRPESRLSCQLIMTEAMAGLIVRLPDAQY</sequence>
<dbReference type="InterPro" id="IPR036010">
    <property type="entry name" value="2Fe-2S_ferredoxin-like_sf"/>
</dbReference>
<dbReference type="GO" id="GO:0140647">
    <property type="term" value="P:P450-containing electron transport chain"/>
    <property type="evidence" value="ECO:0007669"/>
    <property type="project" value="InterPro"/>
</dbReference>
<dbReference type="EMBL" id="FOZW01000020">
    <property type="protein sequence ID" value="SFT24854.1"/>
    <property type="molecule type" value="Genomic_DNA"/>
</dbReference>
<dbReference type="RefSeq" id="WP_092430860.1">
    <property type="nucleotide sequence ID" value="NZ_FNCL01000023.1"/>
</dbReference>
<protein>
    <submittedName>
        <fullName evidence="8">Ferredoxin, 2Fe-2S</fullName>
    </submittedName>
</protein>
<dbReference type="Proteomes" id="UP000199392">
    <property type="component" value="Unassembled WGS sequence"/>
</dbReference>
<accession>A0A1I6WH05</accession>
<dbReference type="PANTHER" id="PTHR23426:SF65">
    <property type="entry name" value="FERREDOXIN-2, MITOCHONDRIAL"/>
    <property type="match status" value="1"/>
</dbReference>
<dbReference type="GO" id="GO:0046872">
    <property type="term" value="F:metal ion binding"/>
    <property type="evidence" value="ECO:0007669"/>
    <property type="project" value="UniProtKB-KW"/>
</dbReference>
<dbReference type="Pfam" id="PF00111">
    <property type="entry name" value="Fer2"/>
    <property type="match status" value="1"/>
</dbReference>
<dbReference type="GO" id="GO:0005829">
    <property type="term" value="C:cytosol"/>
    <property type="evidence" value="ECO:0007669"/>
    <property type="project" value="TreeGrafter"/>
</dbReference>
<name>A0A1I6WH05_9RHOB</name>
<dbReference type="PROSITE" id="PS51085">
    <property type="entry name" value="2FE2S_FER_2"/>
    <property type="match status" value="1"/>
</dbReference>